<proteinExistence type="predicted"/>
<gene>
    <name evidence="2" type="ORF">Syun_007227</name>
</gene>
<dbReference type="AlphaFoldDB" id="A0AAP0Q272"/>
<comment type="caution">
    <text evidence="2">The sequence shown here is derived from an EMBL/GenBank/DDBJ whole genome shotgun (WGS) entry which is preliminary data.</text>
</comment>
<feature type="region of interest" description="Disordered" evidence="1">
    <location>
        <begin position="80"/>
        <end position="203"/>
    </location>
</feature>
<feature type="compositionally biased region" description="Low complexity" evidence="1">
    <location>
        <begin position="99"/>
        <end position="138"/>
    </location>
</feature>
<keyword evidence="3" id="KW-1185">Reference proteome</keyword>
<evidence type="ECO:0000256" key="1">
    <source>
        <dbReference type="SAM" id="MobiDB-lite"/>
    </source>
</evidence>
<organism evidence="2 3">
    <name type="scientific">Stephania yunnanensis</name>
    <dbReference type="NCBI Taxonomy" id="152371"/>
    <lineage>
        <taxon>Eukaryota</taxon>
        <taxon>Viridiplantae</taxon>
        <taxon>Streptophyta</taxon>
        <taxon>Embryophyta</taxon>
        <taxon>Tracheophyta</taxon>
        <taxon>Spermatophyta</taxon>
        <taxon>Magnoliopsida</taxon>
        <taxon>Ranunculales</taxon>
        <taxon>Menispermaceae</taxon>
        <taxon>Menispermoideae</taxon>
        <taxon>Cissampelideae</taxon>
        <taxon>Stephania</taxon>
    </lineage>
</organism>
<reference evidence="2 3" key="1">
    <citation type="submission" date="2024-01" db="EMBL/GenBank/DDBJ databases">
        <title>Genome assemblies of Stephania.</title>
        <authorList>
            <person name="Yang L."/>
        </authorList>
    </citation>
    <scope>NUCLEOTIDE SEQUENCE [LARGE SCALE GENOMIC DNA]</scope>
    <source>
        <strain evidence="2">YNDBR</strain>
        <tissue evidence="2">Leaf</tissue>
    </source>
</reference>
<sequence>MAGESFGSIRIGVLVASSASSQSVRGAGDDRRKKIVRRSWLRDRAQSLGFVAFRPYAAYTAPVLVGPVQSYASALQQLAPSDPQHQYHQRADGRGSGERQGQSSSQVQRQGQRRSSQTAALAGSAAAAARQPSSATQAVTDQEVGQQQRRTSSADGGSPATRRLRTAVPATKKCGNADEEKRCDSDSDMVNGVKERRGDDCSK</sequence>
<feature type="compositionally biased region" description="Basic and acidic residues" evidence="1">
    <location>
        <begin position="175"/>
        <end position="185"/>
    </location>
</feature>
<protein>
    <submittedName>
        <fullName evidence="2">Uncharacterized protein</fullName>
    </submittedName>
</protein>
<evidence type="ECO:0000313" key="3">
    <source>
        <dbReference type="Proteomes" id="UP001420932"/>
    </source>
</evidence>
<feature type="compositionally biased region" description="Basic and acidic residues" evidence="1">
    <location>
        <begin position="193"/>
        <end position="203"/>
    </location>
</feature>
<dbReference type="EMBL" id="JBBNAF010000003">
    <property type="protein sequence ID" value="KAK9160886.1"/>
    <property type="molecule type" value="Genomic_DNA"/>
</dbReference>
<dbReference type="Proteomes" id="UP001420932">
    <property type="component" value="Unassembled WGS sequence"/>
</dbReference>
<evidence type="ECO:0000313" key="2">
    <source>
        <dbReference type="EMBL" id="KAK9160886.1"/>
    </source>
</evidence>
<accession>A0AAP0Q272</accession>
<feature type="compositionally biased region" description="Polar residues" evidence="1">
    <location>
        <begin position="139"/>
        <end position="155"/>
    </location>
</feature>
<name>A0AAP0Q272_9MAGN</name>